<keyword evidence="4" id="KW-0677">Repeat</keyword>
<dbReference type="PANTHER" id="PTHR12231">
    <property type="entry name" value="CTX-RELATED TYPE I TRANSMEMBRANE PROTEIN"/>
    <property type="match status" value="1"/>
</dbReference>
<dbReference type="InterPro" id="IPR007110">
    <property type="entry name" value="Ig-like_dom"/>
</dbReference>
<feature type="domain" description="Ig-like" evidence="12">
    <location>
        <begin position="718"/>
        <end position="810"/>
    </location>
</feature>
<dbReference type="InterPro" id="IPR013098">
    <property type="entry name" value="Ig_I-set"/>
</dbReference>
<feature type="chain" id="PRO_5043539184" description="Ig-like domain-containing protein" evidence="11">
    <location>
        <begin position="30"/>
        <end position="977"/>
    </location>
</feature>
<dbReference type="CDD" id="cd00096">
    <property type="entry name" value="Ig"/>
    <property type="match status" value="1"/>
</dbReference>
<evidence type="ECO:0000256" key="10">
    <source>
        <dbReference type="SAM" id="MobiDB-lite"/>
    </source>
</evidence>
<dbReference type="InterPro" id="IPR013106">
    <property type="entry name" value="Ig_V-set"/>
</dbReference>
<evidence type="ECO:0000313" key="13">
    <source>
        <dbReference type="EMBL" id="CAL1268410.1"/>
    </source>
</evidence>
<dbReference type="Proteomes" id="UP001497382">
    <property type="component" value="Unassembled WGS sequence"/>
</dbReference>
<dbReference type="Gene3D" id="2.60.40.10">
    <property type="entry name" value="Immunoglobulins"/>
    <property type="match status" value="9"/>
</dbReference>
<dbReference type="CDD" id="cd20956">
    <property type="entry name" value="IgI_4_Dscam"/>
    <property type="match status" value="1"/>
</dbReference>
<dbReference type="InterPro" id="IPR003599">
    <property type="entry name" value="Ig_sub"/>
</dbReference>
<dbReference type="InterPro" id="IPR003598">
    <property type="entry name" value="Ig_sub2"/>
</dbReference>
<comment type="subcellular location">
    <subcellularLocation>
        <location evidence="1">Membrane</location>
        <topology evidence="1">Single-pass type I membrane protein</topology>
    </subcellularLocation>
</comment>
<dbReference type="GO" id="GO:0016020">
    <property type="term" value="C:membrane"/>
    <property type="evidence" value="ECO:0007669"/>
    <property type="project" value="UniProtKB-SubCell"/>
</dbReference>
<evidence type="ECO:0000256" key="6">
    <source>
        <dbReference type="ARBA" id="ARBA00022989"/>
    </source>
</evidence>
<dbReference type="EMBL" id="CAXIEN010000033">
    <property type="protein sequence ID" value="CAL1268410.1"/>
    <property type="molecule type" value="Genomic_DNA"/>
</dbReference>
<feature type="region of interest" description="Disordered" evidence="10">
    <location>
        <begin position="947"/>
        <end position="977"/>
    </location>
</feature>
<evidence type="ECO:0000256" key="5">
    <source>
        <dbReference type="ARBA" id="ARBA00022889"/>
    </source>
</evidence>
<proteinExistence type="predicted"/>
<feature type="signal peptide" evidence="11">
    <location>
        <begin position="1"/>
        <end position="29"/>
    </location>
</feature>
<keyword evidence="6" id="KW-1133">Transmembrane helix</keyword>
<reference evidence="13 14" key="1">
    <citation type="submission" date="2024-04" db="EMBL/GenBank/DDBJ databases">
        <authorList>
            <person name="Rising A."/>
            <person name="Reimegard J."/>
            <person name="Sonavane S."/>
            <person name="Akerstrom W."/>
            <person name="Nylinder S."/>
            <person name="Hedman E."/>
            <person name="Kallberg Y."/>
        </authorList>
    </citation>
    <scope>NUCLEOTIDE SEQUENCE [LARGE SCALE GENOMIC DNA]</scope>
</reference>
<evidence type="ECO:0000256" key="8">
    <source>
        <dbReference type="ARBA" id="ARBA00023157"/>
    </source>
</evidence>
<dbReference type="FunFam" id="2.60.40.10:FF:000104">
    <property type="entry name" value="Down syndrome cell adhesion molecule b"/>
    <property type="match status" value="1"/>
</dbReference>
<comment type="caution">
    <text evidence="13">The sequence shown here is derived from an EMBL/GenBank/DDBJ whole genome shotgun (WGS) entry which is preliminary data.</text>
</comment>
<keyword evidence="5" id="KW-0130">Cell adhesion</keyword>
<feature type="domain" description="Ig-like" evidence="12">
    <location>
        <begin position="252"/>
        <end position="340"/>
    </location>
</feature>
<feature type="domain" description="Ig-like" evidence="12">
    <location>
        <begin position="41"/>
        <end position="134"/>
    </location>
</feature>
<dbReference type="SUPFAM" id="SSF48726">
    <property type="entry name" value="Immunoglobulin"/>
    <property type="match status" value="9"/>
</dbReference>
<sequence length="977" mass="108357">MKSKHFLTMESEFFRFFLSLSFWIILADTAEYPPSDVVKGPAFVNEPPNDVTFLNTYGTIVPCSATGHPNPTVTWRTEDGTVVVNVPGLRHVRWDGSLDFPPFSQEDFRKDVHMAVYRCVAMNSAGILGSRDVRVRAVIREVYEVSVQDSTVPIKNTALIRCHVPSSVSSYVQVSAWLTDDGLTILAHDDHGYSGSKYQAFSTGTLHVASIEQVDGNRRYRCQVTNSLTKEKVVSVGWGNLKVTEPTNNQLPRVIQEPSVWEVWEGKTARLPCVAHGHPSPQYYWYRDTGGQLTLMDTVRKFSVVDGTLVIHKVSASDSGKYICFANNSVGEDKVDRLLRIRVPLKVEVVTTKRVVRSGEEVSLNCSMSTAPKSVVWVKDQRRIVPDHRIRRVSQTHLKILVFQREDSGIYQCYVYNDWESSQAHVQLDLKEEMPTFIRIFPDQIHMPGQLVSLHCSASGSPLPQISWTLDGEQLSESRRVKTGDYVHLDGSVVSYVNITDLAVSDGGLYGCEARNDVGTVSHSARIDVFGPPFIRPMGNLTVVAGTTVTIRCPVSGYPIDRTYVEKSGSKLPYGDRQSIDQRGIVRIHNVRKEDEGIYRCVATNGRGEKAERPLVLKVVTAPMISPFSFSENLEEGMRSSIICSVIAGDPPISLTWYRNGRLLKETSPDIQIVPITDFVSSLIINHVSRHHSGNYTCFASNNAAATNYTATMVVKAPPVWVIKPSDQSALEGTSVTFDCQAEGQPRPVVRWKFGKDDGTFQSILSSSHIHVLENGSLTITVTQKSDVGYYMCETSNDVGEPLRYSVRLAVHSAPQIQTSTQVVHVRKSEEARFSCSASGDPPLNIVWSREGFPLSLYPENRYLTRESEGRGVKISEVVIKSVQRKDSDTFTCSASNPFGEDKTTVRLIVQEFLAIASTTSSSTQLFISSLPLAFSAAALEHLCGDRGAPGSTSRSESIGDNEQLHQSLLESRPSWE</sequence>
<name>A0AAV1ZA96_9ARAC</name>
<evidence type="ECO:0000256" key="1">
    <source>
        <dbReference type="ARBA" id="ARBA00004479"/>
    </source>
</evidence>
<keyword evidence="2" id="KW-0812">Transmembrane</keyword>
<dbReference type="FunFam" id="2.60.40.10:FF:000017">
    <property type="entry name" value="Down syndrome cell adhesion molecule b"/>
    <property type="match status" value="1"/>
</dbReference>
<feature type="domain" description="Ig-like" evidence="12">
    <location>
        <begin position="344"/>
        <end position="429"/>
    </location>
</feature>
<dbReference type="InterPro" id="IPR013783">
    <property type="entry name" value="Ig-like_fold"/>
</dbReference>
<dbReference type="Pfam" id="PF13927">
    <property type="entry name" value="Ig_3"/>
    <property type="match status" value="4"/>
</dbReference>
<evidence type="ECO:0000256" key="11">
    <source>
        <dbReference type="SAM" id="SignalP"/>
    </source>
</evidence>
<evidence type="ECO:0000256" key="3">
    <source>
        <dbReference type="ARBA" id="ARBA00022729"/>
    </source>
</evidence>
<dbReference type="FunFam" id="2.60.40.10:FF:000333">
    <property type="entry name" value="Down syndrome cell adhesion molecule"/>
    <property type="match status" value="1"/>
</dbReference>
<dbReference type="InterPro" id="IPR036179">
    <property type="entry name" value="Ig-like_dom_sf"/>
</dbReference>
<feature type="compositionally biased region" description="Polar residues" evidence="10">
    <location>
        <begin position="951"/>
        <end position="970"/>
    </location>
</feature>
<dbReference type="FunFam" id="2.60.40.10:FF:000032">
    <property type="entry name" value="palladin isoform X1"/>
    <property type="match status" value="1"/>
</dbReference>
<evidence type="ECO:0000256" key="2">
    <source>
        <dbReference type="ARBA" id="ARBA00022692"/>
    </source>
</evidence>
<evidence type="ECO:0000256" key="7">
    <source>
        <dbReference type="ARBA" id="ARBA00023136"/>
    </source>
</evidence>
<keyword evidence="14" id="KW-1185">Reference proteome</keyword>
<protein>
    <recommendedName>
        <fullName evidence="12">Ig-like domain-containing protein</fullName>
    </recommendedName>
</protein>
<keyword evidence="3 11" id="KW-0732">Signal</keyword>
<keyword evidence="8" id="KW-1015">Disulfide bond</keyword>
<keyword evidence="7" id="KW-0472">Membrane</keyword>
<dbReference type="FunFam" id="2.60.40.10:FF:000719">
    <property type="entry name" value="nephrin isoform X1"/>
    <property type="match status" value="1"/>
</dbReference>
<dbReference type="Pfam" id="PF07679">
    <property type="entry name" value="I-set"/>
    <property type="match status" value="3"/>
</dbReference>
<dbReference type="PANTHER" id="PTHR12231:SF253">
    <property type="entry name" value="DPR-INTERACTING PROTEIN ETA, ISOFORM B-RELATED"/>
    <property type="match status" value="1"/>
</dbReference>
<feature type="domain" description="Ig-like" evidence="12">
    <location>
        <begin position="140"/>
        <end position="235"/>
    </location>
</feature>
<evidence type="ECO:0000313" key="14">
    <source>
        <dbReference type="Proteomes" id="UP001497382"/>
    </source>
</evidence>
<feature type="domain" description="Ig-like" evidence="12">
    <location>
        <begin position="623"/>
        <end position="714"/>
    </location>
</feature>
<gene>
    <name evidence="13" type="ORF">LARSCL_LOCUS4155</name>
</gene>
<evidence type="ECO:0000259" key="12">
    <source>
        <dbReference type="PROSITE" id="PS50835"/>
    </source>
</evidence>
<dbReference type="SMART" id="SM00406">
    <property type="entry name" value="IGv"/>
    <property type="match status" value="3"/>
</dbReference>
<feature type="domain" description="Ig-like" evidence="12">
    <location>
        <begin position="435"/>
        <end position="528"/>
    </location>
</feature>
<dbReference type="GO" id="GO:0007155">
    <property type="term" value="P:cell adhesion"/>
    <property type="evidence" value="ECO:0007669"/>
    <property type="project" value="UniProtKB-KW"/>
</dbReference>
<dbReference type="InterPro" id="IPR051170">
    <property type="entry name" value="Neural/epithelial_adhesion"/>
</dbReference>
<dbReference type="SMART" id="SM00408">
    <property type="entry name" value="IGc2"/>
    <property type="match status" value="8"/>
</dbReference>
<dbReference type="PROSITE" id="PS50835">
    <property type="entry name" value="IG_LIKE"/>
    <property type="match status" value="9"/>
</dbReference>
<keyword evidence="9" id="KW-0393">Immunoglobulin domain</keyword>
<evidence type="ECO:0000256" key="4">
    <source>
        <dbReference type="ARBA" id="ARBA00022737"/>
    </source>
</evidence>
<dbReference type="GO" id="GO:0043005">
    <property type="term" value="C:neuron projection"/>
    <property type="evidence" value="ECO:0007669"/>
    <property type="project" value="TreeGrafter"/>
</dbReference>
<evidence type="ECO:0000256" key="9">
    <source>
        <dbReference type="ARBA" id="ARBA00023319"/>
    </source>
</evidence>
<organism evidence="13 14">
    <name type="scientific">Larinioides sclopetarius</name>
    <dbReference type="NCBI Taxonomy" id="280406"/>
    <lineage>
        <taxon>Eukaryota</taxon>
        <taxon>Metazoa</taxon>
        <taxon>Ecdysozoa</taxon>
        <taxon>Arthropoda</taxon>
        <taxon>Chelicerata</taxon>
        <taxon>Arachnida</taxon>
        <taxon>Araneae</taxon>
        <taxon>Araneomorphae</taxon>
        <taxon>Entelegynae</taxon>
        <taxon>Araneoidea</taxon>
        <taxon>Araneidae</taxon>
        <taxon>Larinioides</taxon>
    </lineage>
</organism>
<feature type="domain" description="Ig-like" evidence="12">
    <location>
        <begin position="532"/>
        <end position="616"/>
    </location>
</feature>
<dbReference type="AlphaFoldDB" id="A0AAV1ZA96"/>
<feature type="domain" description="Ig-like" evidence="12">
    <location>
        <begin position="815"/>
        <end position="911"/>
    </location>
</feature>
<accession>A0AAV1ZA96</accession>
<dbReference type="SMART" id="SM00409">
    <property type="entry name" value="IG"/>
    <property type="match status" value="9"/>
</dbReference>